<sequence>MNTTHYKHWPAGLPHTLTAPETSVYANLEISARRYPNKAAIVFYDAILSYAEFNAQVEAMAGYLQQDCGVRRGDRVLLNMQNSPQFIISFYAILRADAMVVPVNPMLMTDELRHYVEDSGATVAITSQEIFSRLAPLVGSTGLKKAVVAAYSDYLPAQTELAVPDWVRAPRAALEGEGIISWHDALAAARKPGPHLAGPSDLAVMPYTSGTTGKPKGCIHLHRSVMASAVSSIAWSIASVPDQVTLAVLPFFHVTGMQVSMNAPIFNGGSIVVLPRWDRDVAGQLITRYGVTAWTSIPTMMIDFLSNPRLSEYDVSSLRRVSGGGAAMPAAIAQKLLDLTGLQYMEGYGLSETIAATHTNPPQMLKQQCLGIPLFGVDSRIVDPATMATLPPGEVGEIIMNGPQVFEGYWNDPAKTAEAFTEIDGKRFFRSGDLGYMDEEGFFFFTDRLKRMINASGFKVWPAEVEAMMYQHPAVQECCIIAARDPYRGETVKAVIVRKPGVDAAPEDIMQWAHAKMAAYKVPKMVEFVDALPKSATGKVMWRALQEKEMGKQAGA</sequence>
<comment type="caution">
    <text evidence="3">The sequence shown here is derived from an EMBL/GenBank/DDBJ whole genome shotgun (WGS) entry which is preliminary data.</text>
</comment>
<dbReference type="RefSeq" id="WP_283444986.1">
    <property type="nucleotide sequence ID" value="NZ_FXUL01000027.1"/>
</dbReference>
<dbReference type="Pfam" id="PF00501">
    <property type="entry name" value="AMP-binding"/>
    <property type="match status" value="1"/>
</dbReference>
<gene>
    <name evidence="3" type="ORF">SAMN06295970_12743</name>
</gene>
<reference evidence="3 4" key="1">
    <citation type="submission" date="2017-05" db="EMBL/GenBank/DDBJ databases">
        <authorList>
            <person name="Varghese N."/>
            <person name="Submissions S."/>
        </authorList>
    </citation>
    <scope>NUCLEOTIDE SEQUENCE [LARGE SCALE GENOMIC DNA]</scope>
    <source>
        <strain evidence="3 4">DSM 26001</strain>
    </source>
</reference>
<dbReference type="InterPro" id="IPR042099">
    <property type="entry name" value="ANL_N_sf"/>
</dbReference>
<dbReference type="Gene3D" id="3.30.300.30">
    <property type="match status" value="1"/>
</dbReference>
<dbReference type="Pfam" id="PF13193">
    <property type="entry name" value="AMP-binding_C"/>
    <property type="match status" value="1"/>
</dbReference>
<keyword evidence="4" id="KW-1185">Reference proteome</keyword>
<protein>
    <submittedName>
        <fullName evidence="3">Fatty-acyl-CoA synthase</fullName>
    </submittedName>
</protein>
<accession>A0ABY1QSG7</accession>
<dbReference type="InterPro" id="IPR050237">
    <property type="entry name" value="ATP-dep_AMP-bd_enzyme"/>
</dbReference>
<organism evidence="3 4">
    <name type="scientific">Noviherbaspirillum suwonense</name>
    <dbReference type="NCBI Taxonomy" id="1224511"/>
    <lineage>
        <taxon>Bacteria</taxon>
        <taxon>Pseudomonadati</taxon>
        <taxon>Pseudomonadota</taxon>
        <taxon>Betaproteobacteria</taxon>
        <taxon>Burkholderiales</taxon>
        <taxon>Oxalobacteraceae</taxon>
        <taxon>Noviherbaspirillum</taxon>
    </lineage>
</organism>
<dbReference type="NCBIfam" id="NF006181">
    <property type="entry name" value="PRK08314.1"/>
    <property type="match status" value="1"/>
</dbReference>
<proteinExistence type="predicted"/>
<evidence type="ECO:0000313" key="3">
    <source>
        <dbReference type="EMBL" id="SMP77812.1"/>
    </source>
</evidence>
<dbReference type="InterPro" id="IPR020845">
    <property type="entry name" value="AMP-binding_CS"/>
</dbReference>
<dbReference type="Proteomes" id="UP001158049">
    <property type="component" value="Unassembled WGS sequence"/>
</dbReference>
<dbReference type="InterPro" id="IPR000873">
    <property type="entry name" value="AMP-dep_synth/lig_dom"/>
</dbReference>
<evidence type="ECO:0000313" key="4">
    <source>
        <dbReference type="Proteomes" id="UP001158049"/>
    </source>
</evidence>
<dbReference type="PANTHER" id="PTHR43767">
    <property type="entry name" value="LONG-CHAIN-FATTY-ACID--COA LIGASE"/>
    <property type="match status" value="1"/>
</dbReference>
<evidence type="ECO:0000259" key="1">
    <source>
        <dbReference type="Pfam" id="PF00501"/>
    </source>
</evidence>
<dbReference type="SUPFAM" id="SSF56801">
    <property type="entry name" value="Acetyl-CoA synthetase-like"/>
    <property type="match status" value="1"/>
</dbReference>
<dbReference type="PROSITE" id="PS00455">
    <property type="entry name" value="AMP_BINDING"/>
    <property type="match status" value="1"/>
</dbReference>
<evidence type="ECO:0000259" key="2">
    <source>
        <dbReference type="Pfam" id="PF13193"/>
    </source>
</evidence>
<feature type="domain" description="AMP-dependent synthetase/ligase" evidence="1">
    <location>
        <begin position="29"/>
        <end position="410"/>
    </location>
</feature>
<dbReference type="InterPro" id="IPR025110">
    <property type="entry name" value="AMP-bd_C"/>
</dbReference>
<feature type="domain" description="AMP-binding enzyme C-terminal" evidence="2">
    <location>
        <begin position="464"/>
        <end position="539"/>
    </location>
</feature>
<dbReference type="EMBL" id="FXUL01000027">
    <property type="protein sequence ID" value="SMP77812.1"/>
    <property type="molecule type" value="Genomic_DNA"/>
</dbReference>
<name>A0ABY1QSG7_9BURK</name>
<dbReference type="PANTHER" id="PTHR43767:SF1">
    <property type="entry name" value="NONRIBOSOMAL PEPTIDE SYNTHASE PES1 (EUROFUNG)-RELATED"/>
    <property type="match status" value="1"/>
</dbReference>
<dbReference type="Gene3D" id="3.40.50.12780">
    <property type="entry name" value="N-terminal domain of ligase-like"/>
    <property type="match status" value="1"/>
</dbReference>
<dbReference type="InterPro" id="IPR045851">
    <property type="entry name" value="AMP-bd_C_sf"/>
</dbReference>